<protein>
    <submittedName>
        <fullName evidence="1">Uncharacterized protein</fullName>
    </submittedName>
</protein>
<reference evidence="1" key="1">
    <citation type="submission" date="2022-11" db="EMBL/GenBank/DDBJ databases">
        <authorList>
            <person name="Hyden B.L."/>
            <person name="Feng K."/>
            <person name="Yates T."/>
            <person name="Jawdy S."/>
            <person name="Smart L.B."/>
            <person name="Muchero W."/>
        </authorList>
    </citation>
    <scope>NUCLEOTIDE SEQUENCE</scope>
    <source>
        <tissue evidence="1">Shoot tip</tissue>
    </source>
</reference>
<organism evidence="1 2">
    <name type="scientific">Salix purpurea</name>
    <name type="common">Purple osier willow</name>
    <dbReference type="NCBI Taxonomy" id="77065"/>
    <lineage>
        <taxon>Eukaryota</taxon>
        <taxon>Viridiplantae</taxon>
        <taxon>Streptophyta</taxon>
        <taxon>Embryophyta</taxon>
        <taxon>Tracheophyta</taxon>
        <taxon>Spermatophyta</taxon>
        <taxon>Magnoliopsida</taxon>
        <taxon>eudicotyledons</taxon>
        <taxon>Gunneridae</taxon>
        <taxon>Pentapetalae</taxon>
        <taxon>rosids</taxon>
        <taxon>fabids</taxon>
        <taxon>Malpighiales</taxon>
        <taxon>Salicaceae</taxon>
        <taxon>Saliceae</taxon>
        <taxon>Salix</taxon>
    </lineage>
</organism>
<dbReference type="EMBL" id="JAPFFK010000007">
    <property type="protein sequence ID" value="KAJ6755700.1"/>
    <property type="molecule type" value="Genomic_DNA"/>
</dbReference>
<proteinExistence type="predicted"/>
<accession>A0A9Q1A2B9</accession>
<keyword evidence="2" id="KW-1185">Reference proteome</keyword>
<sequence length="28" mass="3301">MLMSLVFFLDNFLWDFIGLNGIGVRLIR</sequence>
<evidence type="ECO:0000313" key="2">
    <source>
        <dbReference type="Proteomes" id="UP001151532"/>
    </source>
</evidence>
<evidence type="ECO:0000313" key="1">
    <source>
        <dbReference type="EMBL" id="KAJ6755700.1"/>
    </source>
</evidence>
<name>A0A9Q1A2B9_SALPP</name>
<gene>
    <name evidence="1" type="ORF">OIU79_028171</name>
</gene>
<comment type="caution">
    <text evidence="1">The sequence shown here is derived from an EMBL/GenBank/DDBJ whole genome shotgun (WGS) entry which is preliminary data.</text>
</comment>
<dbReference type="AlphaFoldDB" id="A0A9Q1A2B9"/>
<reference evidence="1" key="2">
    <citation type="journal article" date="2023" name="Int. J. Mol. Sci.">
        <title>De Novo Assembly and Annotation of 11 Diverse Shrub Willow (Salix) Genomes Reveals Novel Gene Organization in Sex-Linked Regions.</title>
        <authorList>
            <person name="Hyden B."/>
            <person name="Feng K."/>
            <person name="Yates T.B."/>
            <person name="Jawdy S."/>
            <person name="Cereghino C."/>
            <person name="Smart L.B."/>
            <person name="Muchero W."/>
        </authorList>
    </citation>
    <scope>NUCLEOTIDE SEQUENCE</scope>
    <source>
        <tissue evidence="1">Shoot tip</tissue>
    </source>
</reference>
<dbReference type="Proteomes" id="UP001151532">
    <property type="component" value="Chromosome 16"/>
</dbReference>